<gene>
    <name evidence="1" type="ORF">LCGC14_1912590</name>
</gene>
<dbReference type="InterPro" id="IPR036397">
    <property type="entry name" value="RNaseH_sf"/>
</dbReference>
<dbReference type="SUPFAM" id="SSF53098">
    <property type="entry name" value="Ribonuclease H-like"/>
    <property type="match status" value="1"/>
</dbReference>
<dbReference type="GO" id="GO:0003676">
    <property type="term" value="F:nucleic acid binding"/>
    <property type="evidence" value="ECO:0007669"/>
    <property type="project" value="InterPro"/>
</dbReference>
<sequence length="165" mass="18702">MRVLGIDPGLQGALATWDGKQLTIIDVPIVKARARGNEINLPALADVVRKLTPFDFAYVERNSVRPKEGISSAQKNGLVAGILLGCVAMCCRKIERRTPTQWKRDMNLTKDKNYSRTRAIEEFPDYYDLFARKKDHGRAEAALLALYGYKQLQTIKPRKRLEGRL</sequence>
<dbReference type="PANTHER" id="PTHR36015">
    <property type="entry name" value="HOLLIDAY JUNCTION RESOLVASE MOC1, CHLOROPLASTIC-RELATED"/>
    <property type="match status" value="1"/>
</dbReference>
<comment type="caution">
    <text evidence="1">The sequence shown here is derived from an EMBL/GenBank/DDBJ whole genome shotgun (WGS) entry which is preliminary data.</text>
</comment>
<dbReference type="Gene3D" id="3.30.420.10">
    <property type="entry name" value="Ribonuclease H-like superfamily/Ribonuclease H"/>
    <property type="match status" value="1"/>
</dbReference>
<dbReference type="CDD" id="cd22992">
    <property type="entry name" value="MOC1"/>
    <property type="match status" value="1"/>
</dbReference>
<evidence type="ECO:0000313" key="1">
    <source>
        <dbReference type="EMBL" id="KKL89646.1"/>
    </source>
</evidence>
<dbReference type="InterPro" id="IPR012337">
    <property type="entry name" value="RNaseH-like_sf"/>
</dbReference>
<accession>A0A0F9GGC5</accession>
<dbReference type="GO" id="GO:0008821">
    <property type="term" value="F:crossover junction DNA endonuclease activity"/>
    <property type="evidence" value="ECO:0007669"/>
    <property type="project" value="InterPro"/>
</dbReference>
<name>A0A0F9GGC5_9ZZZZ</name>
<dbReference type="InterPro" id="IPR045290">
    <property type="entry name" value="MOC1-like"/>
</dbReference>
<reference evidence="1" key="1">
    <citation type="journal article" date="2015" name="Nature">
        <title>Complex archaea that bridge the gap between prokaryotes and eukaryotes.</title>
        <authorList>
            <person name="Spang A."/>
            <person name="Saw J.H."/>
            <person name="Jorgensen S.L."/>
            <person name="Zaremba-Niedzwiedzka K."/>
            <person name="Martijn J."/>
            <person name="Lind A.E."/>
            <person name="van Eijk R."/>
            <person name="Schleper C."/>
            <person name="Guy L."/>
            <person name="Ettema T.J."/>
        </authorList>
    </citation>
    <scope>NUCLEOTIDE SEQUENCE</scope>
</reference>
<dbReference type="EMBL" id="LAZR01020228">
    <property type="protein sequence ID" value="KKL89646.1"/>
    <property type="molecule type" value="Genomic_DNA"/>
</dbReference>
<dbReference type="AlphaFoldDB" id="A0A0F9GGC5"/>
<organism evidence="1">
    <name type="scientific">marine sediment metagenome</name>
    <dbReference type="NCBI Taxonomy" id="412755"/>
    <lineage>
        <taxon>unclassified sequences</taxon>
        <taxon>metagenomes</taxon>
        <taxon>ecological metagenomes</taxon>
    </lineage>
</organism>
<proteinExistence type="predicted"/>
<dbReference type="PANTHER" id="PTHR36015:SF6">
    <property type="entry name" value="HOLLIDAY JUNCTION RESOLVASE MOC1, CHLOROPLASTIC-RELATED"/>
    <property type="match status" value="1"/>
</dbReference>
<protein>
    <submittedName>
        <fullName evidence="1">Uncharacterized protein</fullName>
    </submittedName>
</protein>